<dbReference type="PANTHER" id="PTHR30417">
    <property type="entry name" value="N-ACETYLMURAMOYL-L-ALANINE AMIDASE AMID"/>
    <property type="match status" value="1"/>
</dbReference>
<keyword evidence="3 6" id="KW-0378">Hydrolase</keyword>
<name>A0ABV7XKR6_9GAMM</name>
<dbReference type="EC" id="3.5.1.28" evidence="2"/>
<dbReference type="PANTHER" id="PTHR30417:SF1">
    <property type="entry name" value="N-ACETYLMURAMOYL-L-ALANINE AMIDASE AMID"/>
    <property type="match status" value="1"/>
</dbReference>
<feature type="domain" description="N-acetylmuramoyl-L-alanine amidase" evidence="5">
    <location>
        <begin position="18"/>
        <end position="167"/>
    </location>
</feature>
<dbReference type="InterPro" id="IPR051206">
    <property type="entry name" value="NAMLAA_amidase_2"/>
</dbReference>
<evidence type="ECO:0000256" key="4">
    <source>
        <dbReference type="ARBA" id="ARBA00023316"/>
    </source>
</evidence>
<accession>A0ABV7XKR6</accession>
<evidence type="ECO:0000259" key="5">
    <source>
        <dbReference type="SMART" id="SM00644"/>
    </source>
</evidence>
<evidence type="ECO:0000256" key="2">
    <source>
        <dbReference type="ARBA" id="ARBA00011901"/>
    </source>
</evidence>
<protein>
    <recommendedName>
        <fullName evidence="2">N-acetylmuramoyl-L-alanine amidase</fullName>
        <ecNumber evidence="2">3.5.1.28</ecNumber>
    </recommendedName>
</protein>
<dbReference type="CDD" id="cd06583">
    <property type="entry name" value="PGRP"/>
    <property type="match status" value="1"/>
</dbReference>
<comment type="caution">
    <text evidence="6">The sequence shown here is derived from an EMBL/GenBank/DDBJ whole genome shotgun (WGS) entry which is preliminary data.</text>
</comment>
<reference evidence="7" key="1">
    <citation type="journal article" date="2019" name="Int. J. Syst. Evol. Microbiol.">
        <title>The Global Catalogue of Microorganisms (GCM) 10K type strain sequencing project: providing services to taxonomists for standard genome sequencing and annotation.</title>
        <authorList>
            <consortium name="The Broad Institute Genomics Platform"/>
            <consortium name="The Broad Institute Genome Sequencing Center for Infectious Disease"/>
            <person name="Wu L."/>
            <person name="Ma J."/>
        </authorList>
    </citation>
    <scope>NUCLEOTIDE SEQUENCE [LARGE SCALE GENOMIC DNA]</scope>
    <source>
        <strain evidence="7">KCTC 42441</strain>
    </source>
</reference>
<evidence type="ECO:0000313" key="6">
    <source>
        <dbReference type="EMBL" id="MFC3715937.1"/>
    </source>
</evidence>
<gene>
    <name evidence="6" type="ORF">ACFONC_07230</name>
</gene>
<sequence>MPTKPRPHALQVSPLAYEGRLDARPLSQVDLVVIHCTELPDLATAREYGERVLYAERTDGSGGTGNSGHYYVDRNGACHRFVAPDRVAHHVRGYNPRSIGIELVNAGRWPHWLDSRHQAMEEAYPDAQIEALVVLLNALRTELPSLRHIAGHEDLDTAMVPASDDPKILVPRKRDPGPMFPWQRVLAEVPLQPVGRGHAPDDS</sequence>
<dbReference type="InterPro" id="IPR036505">
    <property type="entry name" value="Amidase/PGRP_sf"/>
</dbReference>
<evidence type="ECO:0000256" key="1">
    <source>
        <dbReference type="ARBA" id="ARBA00001561"/>
    </source>
</evidence>
<dbReference type="RefSeq" id="WP_386743029.1">
    <property type="nucleotide sequence ID" value="NZ_JBHRYA010000003.1"/>
</dbReference>
<dbReference type="SUPFAM" id="SSF55846">
    <property type="entry name" value="N-acetylmuramoyl-L-alanine amidase-like"/>
    <property type="match status" value="1"/>
</dbReference>
<dbReference type="Gene3D" id="3.40.80.10">
    <property type="entry name" value="Peptidoglycan recognition protein-like"/>
    <property type="match status" value="1"/>
</dbReference>
<keyword evidence="4" id="KW-0961">Cell wall biogenesis/degradation</keyword>
<evidence type="ECO:0000313" key="7">
    <source>
        <dbReference type="Proteomes" id="UP001595705"/>
    </source>
</evidence>
<dbReference type="SMART" id="SM00644">
    <property type="entry name" value="Ami_2"/>
    <property type="match status" value="1"/>
</dbReference>
<organism evidence="6 7">
    <name type="scientific">Luteimonas soli</name>
    <dbReference type="NCBI Taxonomy" id="1648966"/>
    <lineage>
        <taxon>Bacteria</taxon>
        <taxon>Pseudomonadati</taxon>
        <taxon>Pseudomonadota</taxon>
        <taxon>Gammaproteobacteria</taxon>
        <taxon>Lysobacterales</taxon>
        <taxon>Lysobacteraceae</taxon>
        <taxon>Luteimonas</taxon>
    </lineage>
</organism>
<dbReference type="GO" id="GO:0008745">
    <property type="term" value="F:N-acetylmuramoyl-L-alanine amidase activity"/>
    <property type="evidence" value="ECO:0007669"/>
    <property type="project" value="UniProtKB-EC"/>
</dbReference>
<keyword evidence="7" id="KW-1185">Reference proteome</keyword>
<dbReference type="Proteomes" id="UP001595705">
    <property type="component" value="Unassembled WGS sequence"/>
</dbReference>
<dbReference type="InterPro" id="IPR002502">
    <property type="entry name" value="Amidase_domain"/>
</dbReference>
<dbReference type="EMBL" id="JBHRYA010000003">
    <property type="protein sequence ID" value="MFC3715937.1"/>
    <property type="molecule type" value="Genomic_DNA"/>
</dbReference>
<comment type="catalytic activity">
    <reaction evidence="1">
        <text>Hydrolyzes the link between N-acetylmuramoyl residues and L-amino acid residues in certain cell-wall glycopeptides.</text>
        <dbReference type="EC" id="3.5.1.28"/>
    </reaction>
</comment>
<dbReference type="Pfam" id="PF01510">
    <property type="entry name" value="Amidase_2"/>
    <property type="match status" value="1"/>
</dbReference>
<evidence type="ECO:0000256" key="3">
    <source>
        <dbReference type="ARBA" id="ARBA00022801"/>
    </source>
</evidence>
<proteinExistence type="predicted"/>